<evidence type="ECO:0000256" key="1">
    <source>
        <dbReference type="ARBA" id="ARBA00004571"/>
    </source>
</evidence>
<evidence type="ECO:0000256" key="8">
    <source>
        <dbReference type="PROSITE-ProRule" id="PRU01360"/>
    </source>
</evidence>
<keyword evidence="6 8" id="KW-0472">Membrane</keyword>
<name>A0A0G3XJE0_9SPHN</name>
<keyword evidence="14" id="KW-1185">Reference proteome</keyword>
<keyword evidence="7 8" id="KW-0998">Cell outer membrane</keyword>
<dbReference type="AlphaFoldDB" id="A0A0G3XJE0"/>
<evidence type="ECO:0000313" key="14">
    <source>
        <dbReference type="Proteomes" id="UP000035287"/>
    </source>
</evidence>
<dbReference type="PANTHER" id="PTHR40980">
    <property type="entry name" value="PLUG DOMAIN-CONTAINING PROTEIN"/>
    <property type="match status" value="1"/>
</dbReference>
<dbReference type="InterPro" id="IPR000531">
    <property type="entry name" value="Beta-barrel_TonB"/>
</dbReference>
<keyword evidence="3 8" id="KW-1134">Transmembrane beta strand</keyword>
<proteinExistence type="inferred from homology"/>
<dbReference type="InterPro" id="IPR036942">
    <property type="entry name" value="Beta-barrel_TonB_sf"/>
</dbReference>
<dbReference type="Pfam" id="PF00593">
    <property type="entry name" value="TonB_dep_Rec_b-barrel"/>
    <property type="match status" value="1"/>
</dbReference>
<evidence type="ECO:0000256" key="4">
    <source>
        <dbReference type="ARBA" id="ARBA00022692"/>
    </source>
</evidence>
<keyword evidence="13" id="KW-0675">Receptor</keyword>
<feature type="chain" id="PRO_5002562319" evidence="10">
    <location>
        <begin position="23"/>
        <end position="992"/>
    </location>
</feature>
<dbReference type="PANTHER" id="PTHR40980:SF3">
    <property type="entry name" value="TONB-DEPENDENT RECEPTOR-LIKE BETA-BARREL DOMAIN-CONTAINING PROTEIN"/>
    <property type="match status" value="1"/>
</dbReference>
<dbReference type="InterPro" id="IPR037066">
    <property type="entry name" value="Plug_dom_sf"/>
</dbReference>
<dbReference type="InterPro" id="IPR010104">
    <property type="entry name" value="TonB_rcpt_bac"/>
</dbReference>
<comment type="similarity">
    <text evidence="8 9">Belongs to the TonB-dependent receptor family.</text>
</comment>
<dbReference type="PATRIC" id="fig|1348774.3.peg.2810"/>
<gene>
    <name evidence="13" type="ORF">AB433_13365</name>
</gene>
<comment type="subcellular location">
    <subcellularLocation>
        <location evidence="1 8">Cell outer membrane</location>
        <topology evidence="1 8">Multi-pass membrane protein</topology>
    </subcellularLocation>
</comment>
<protein>
    <submittedName>
        <fullName evidence="13">TonB-dependent receptor</fullName>
    </submittedName>
</protein>
<evidence type="ECO:0000256" key="9">
    <source>
        <dbReference type="RuleBase" id="RU003357"/>
    </source>
</evidence>
<dbReference type="STRING" id="1348774.AB433_13365"/>
<keyword evidence="5 9" id="KW-0798">TonB box</keyword>
<accession>A0A0G3XJE0</accession>
<organism evidence="13 14">
    <name type="scientific">Croceicoccus naphthovorans</name>
    <dbReference type="NCBI Taxonomy" id="1348774"/>
    <lineage>
        <taxon>Bacteria</taxon>
        <taxon>Pseudomonadati</taxon>
        <taxon>Pseudomonadota</taxon>
        <taxon>Alphaproteobacteria</taxon>
        <taxon>Sphingomonadales</taxon>
        <taxon>Erythrobacteraceae</taxon>
        <taxon>Croceicoccus</taxon>
    </lineage>
</organism>
<keyword evidence="10" id="KW-0732">Signal</keyword>
<dbReference type="NCBIfam" id="TIGR01782">
    <property type="entry name" value="TonB-Xanth-Caul"/>
    <property type="match status" value="1"/>
</dbReference>
<dbReference type="GO" id="GO:0009279">
    <property type="term" value="C:cell outer membrane"/>
    <property type="evidence" value="ECO:0007669"/>
    <property type="project" value="UniProtKB-SubCell"/>
</dbReference>
<sequence length="992" mass="106559">MTYRGEGLARVCKALMTGTALAAIALPAVVQAQASEGDIDPEAGEPIVVTGIRESLQSALNRQRNADSLVEVIEAEDIGKLPDQNLAEVLENVTGIQITRSAGVGTGVQIRGTNDNRIEINGVSTVGSGTGRGGISFEDINAAIIASVEVIKAPEAKTIEGSVGGTVNLRTIRPLDLRERIVSARVQGEYSELSGNVKPRLSASFGDNWSTSIGEIGIVFSGSYAEQEATSFRPRVDRDSLVPAGSSVTADGQPGPDFPFLGVGFVNQVLENFEYETTNFAGSLEWKPADNIKLYFDAIVNDQQRTQDSSRVSSSGLTSVLRNNVPDEFETIDFGSLDGVDLGSIQAALVGTYQPNLDVDDDDPNFRISSDTGARITKSRIYRLGTEFETGRFRGRVEASTSRSGSRNPNLSTAINFINPNPLTPLDGTSNDNSVPFRYDLRGGTLAFGIDFDSPYAPTVAQLLDANNYVLDAIAIGDNRTKNREDAFRLDGSLDLDGLTPFFTSFDVGYRYNDTSNRFDLIRSIFDTGIIAESPNGALFEELLVAGPDNFGDFDNRDLAFRDFLIIDPNRSFSDPEGTLAILRDALATTAGSIGDPVADPSGFFRIKEATHSVYGQLNFETGPFRGNAGVRWVSTKISSFGNNVAGGVVTPITAGGGYEAWLPRVNVAADLTNDLVFRASYGEDINRPKFDDLSLSVNFPTGPNNAVSIGNPNLAPENVSSYDASLSWYFAPASLLSVGVFHKKRTNLFVTQVEDVEVDENGYRDITPPCEGGGIYNPLPDRNVLSPTVGNGLCVPIQTIINDTGSTTQTGIEVAFQYDLSQFEDVLGFASGFGVLANYTYQKFGGGEATNSSSTRGSDIFAAASPGISVPVTAVQGLLDFSKHAYNVTLYYEKFGLSARARYTWRDAFRTLDTAGGATLNSTYGFPVVTAARGQLNGSINYDLTPWMNIGVEGVNLTKSKITQYCVNESAIVCFQGMPDRRITFGATMKL</sequence>
<reference evidence="13 14" key="1">
    <citation type="submission" date="2015-06" db="EMBL/GenBank/DDBJ databases">
        <authorList>
            <person name="Zeng Y."/>
            <person name="Huang Y."/>
        </authorList>
    </citation>
    <scope>NUCLEOTIDE SEQUENCE [LARGE SCALE GENOMIC DNA]</scope>
    <source>
        <strain evidence="13 14">PQ-2</strain>
    </source>
</reference>
<evidence type="ECO:0000256" key="10">
    <source>
        <dbReference type="SAM" id="SignalP"/>
    </source>
</evidence>
<evidence type="ECO:0000256" key="2">
    <source>
        <dbReference type="ARBA" id="ARBA00022448"/>
    </source>
</evidence>
<dbReference type="EMBL" id="CP011770">
    <property type="protein sequence ID" value="AKM10731.1"/>
    <property type="molecule type" value="Genomic_DNA"/>
</dbReference>
<dbReference type="OrthoDB" id="5476657at2"/>
<dbReference type="Gene3D" id="2.170.130.10">
    <property type="entry name" value="TonB-dependent receptor, plug domain"/>
    <property type="match status" value="1"/>
</dbReference>
<dbReference type="Pfam" id="PF07715">
    <property type="entry name" value="Plug"/>
    <property type="match status" value="1"/>
</dbReference>
<feature type="signal peptide" evidence="10">
    <location>
        <begin position="1"/>
        <end position="22"/>
    </location>
</feature>
<keyword evidence="4 8" id="KW-0812">Transmembrane</keyword>
<dbReference type="SUPFAM" id="SSF56935">
    <property type="entry name" value="Porins"/>
    <property type="match status" value="1"/>
</dbReference>
<evidence type="ECO:0000256" key="5">
    <source>
        <dbReference type="ARBA" id="ARBA00023077"/>
    </source>
</evidence>
<evidence type="ECO:0000256" key="3">
    <source>
        <dbReference type="ARBA" id="ARBA00022452"/>
    </source>
</evidence>
<evidence type="ECO:0000256" key="6">
    <source>
        <dbReference type="ARBA" id="ARBA00023136"/>
    </source>
</evidence>
<feature type="domain" description="TonB-dependent receptor plug" evidence="12">
    <location>
        <begin position="63"/>
        <end position="165"/>
    </location>
</feature>
<evidence type="ECO:0000256" key="7">
    <source>
        <dbReference type="ARBA" id="ARBA00023237"/>
    </source>
</evidence>
<dbReference type="InterPro" id="IPR039426">
    <property type="entry name" value="TonB-dep_rcpt-like"/>
</dbReference>
<dbReference type="PROSITE" id="PS52016">
    <property type="entry name" value="TONB_DEPENDENT_REC_3"/>
    <property type="match status" value="1"/>
</dbReference>
<evidence type="ECO:0000313" key="13">
    <source>
        <dbReference type="EMBL" id="AKM10731.1"/>
    </source>
</evidence>
<dbReference type="Proteomes" id="UP000035287">
    <property type="component" value="Chromosome"/>
</dbReference>
<dbReference type="InterPro" id="IPR012910">
    <property type="entry name" value="Plug_dom"/>
</dbReference>
<keyword evidence="2 8" id="KW-0813">Transport</keyword>
<dbReference type="KEGG" id="cna:AB433_13365"/>
<evidence type="ECO:0000259" key="11">
    <source>
        <dbReference type="Pfam" id="PF00593"/>
    </source>
</evidence>
<feature type="domain" description="TonB-dependent receptor-like beta-barrel" evidence="11">
    <location>
        <begin position="428"/>
        <end position="956"/>
    </location>
</feature>
<dbReference type="Gene3D" id="2.40.170.20">
    <property type="entry name" value="TonB-dependent receptor, beta-barrel domain"/>
    <property type="match status" value="1"/>
</dbReference>
<evidence type="ECO:0000259" key="12">
    <source>
        <dbReference type="Pfam" id="PF07715"/>
    </source>
</evidence>